<reference evidence="1 2" key="2">
    <citation type="submission" date="2018-11" db="EMBL/GenBank/DDBJ databases">
        <authorList>
            <consortium name="Pathogen Informatics"/>
        </authorList>
    </citation>
    <scope>NUCLEOTIDE SEQUENCE [LARGE SCALE GENOMIC DNA]</scope>
</reference>
<sequence>MTSGITVTDEDWNEFNDINKVIIRAPIRTEYRIAFPFMYNNLINSLPVQVSWYHTPSVVFIKTEDPDLPAFYYDPLINPISQRSAEKVTNHCFLFVKNFLLICQRFPEAQLVWYGPKFYFQEQQADFSSFF</sequence>
<protein>
    <submittedName>
        <fullName evidence="3">Cyanocobalamin reductase (cyanide-eliminating)</fullName>
    </submittedName>
</protein>
<accession>A0A183ESQ4</accession>
<proteinExistence type="predicted"/>
<dbReference type="GO" id="GO:0071013">
    <property type="term" value="C:catalytic step 2 spliceosome"/>
    <property type="evidence" value="ECO:0007669"/>
    <property type="project" value="TreeGrafter"/>
</dbReference>
<dbReference type="AlphaFoldDB" id="A0A183ESQ4"/>
<dbReference type="GO" id="GO:0030620">
    <property type="term" value="F:U2 snRNA binding"/>
    <property type="evidence" value="ECO:0007669"/>
    <property type="project" value="TreeGrafter"/>
</dbReference>
<evidence type="ECO:0000313" key="3">
    <source>
        <dbReference type="WBParaSite" id="GPUH_0002402501-mRNA-1"/>
    </source>
</evidence>
<organism evidence="3">
    <name type="scientific">Gongylonema pulchrum</name>
    <dbReference type="NCBI Taxonomy" id="637853"/>
    <lineage>
        <taxon>Eukaryota</taxon>
        <taxon>Metazoa</taxon>
        <taxon>Ecdysozoa</taxon>
        <taxon>Nematoda</taxon>
        <taxon>Chromadorea</taxon>
        <taxon>Rhabditida</taxon>
        <taxon>Spirurina</taxon>
        <taxon>Spiruromorpha</taxon>
        <taxon>Spiruroidea</taxon>
        <taxon>Gongylonematidae</taxon>
        <taxon>Gongylonema</taxon>
    </lineage>
</organism>
<dbReference type="WBParaSite" id="GPUH_0002402501-mRNA-1">
    <property type="protein sequence ID" value="GPUH_0002402501-mRNA-1"/>
    <property type="gene ID" value="GPUH_0002402501"/>
</dbReference>
<dbReference type="GO" id="GO:0030619">
    <property type="term" value="F:U1 snRNA binding"/>
    <property type="evidence" value="ECO:0007669"/>
    <property type="project" value="TreeGrafter"/>
</dbReference>
<reference evidence="3" key="1">
    <citation type="submission" date="2016-06" db="UniProtKB">
        <authorList>
            <consortium name="WormBaseParasite"/>
        </authorList>
    </citation>
    <scope>IDENTIFICATION</scope>
</reference>
<dbReference type="EMBL" id="UYRT01099694">
    <property type="protein sequence ID" value="VDN42252.1"/>
    <property type="molecule type" value="Genomic_DNA"/>
</dbReference>
<dbReference type="GO" id="GO:0017070">
    <property type="term" value="F:U6 snRNA binding"/>
    <property type="evidence" value="ECO:0007669"/>
    <property type="project" value="TreeGrafter"/>
</dbReference>
<dbReference type="PANTHER" id="PTHR11140:SF0">
    <property type="entry name" value="PRE-MRNA-PROCESSING-SPLICING FACTOR 8"/>
    <property type="match status" value="1"/>
</dbReference>
<evidence type="ECO:0000313" key="1">
    <source>
        <dbReference type="EMBL" id="VDN42252.1"/>
    </source>
</evidence>
<dbReference type="GO" id="GO:0000244">
    <property type="term" value="P:spliceosomal tri-snRNP complex assembly"/>
    <property type="evidence" value="ECO:0007669"/>
    <property type="project" value="TreeGrafter"/>
</dbReference>
<dbReference type="InterPro" id="IPR027652">
    <property type="entry name" value="PRP8"/>
</dbReference>
<dbReference type="OrthoDB" id="5836645at2759"/>
<gene>
    <name evidence="1" type="ORF">GPUH_LOCUS23995</name>
</gene>
<dbReference type="PANTHER" id="PTHR11140">
    <property type="entry name" value="PRE-MRNA SPLICING FACTOR PRP8"/>
    <property type="match status" value="1"/>
</dbReference>
<dbReference type="GO" id="GO:0005682">
    <property type="term" value="C:U5 snRNP"/>
    <property type="evidence" value="ECO:0007669"/>
    <property type="project" value="TreeGrafter"/>
</dbReference>
<dbReference type="GO" id="GO:0097157">
    <property type="term" value="F:pre-mRNA intronic binding"/>
    <property type="evidence" value="ECO:0007669"/>
    <property type="project" value="TreeGrafter"/>
</dbReference>
<evidence type="ECO:0000313" key="2">
    <source>
        <dbReference type="Proteomes" id="UP000271098"/>
    </source>
</evidence>
<dbReference type="GO" id="GO:0030623">
    <property type="term" value="F:U5 snRNA binding"/>
    <property type="evidence" value="ECO:0007669"/>
    <property type="project" value="TreeGrafter"/>
</dbReference>
<keyword evidence="2" id="KW-1185">Reference proteome</keyword>
<name>A0A183ESQ4_9BILA</name>
<dbReference type="Proteomes" id="UP000271098">
    <property type="component" value="Unassembled WGS sequence"/>
</dbReference>